<evidence type="ECO:0000313" key="3">
    <source>
        <dbReference type="EMBL" id="OXS99338.1"/>
    </source>
</evidence>
<keyword evidence="1" id="KW-0812">Transmembrane</keyword>
<name>A0A231UTS9_9HYPH</name>
<gene>
    <name evidence="3" type="ORF">B7H23_14310</name>
</gene>
<dbReference type="EMBL" id="NBYO01000003">
    <property type="protein sequence ID" value="OXS99338.1"/>
    <property type="molecule type" value="Genomic_DNA"/>
</dbReference>
<keyword evidence="4" id="KW-1185">Reference proteome</keyword>
<sequence length="144" mass="15852">MLATLSLGTAVIAGTVLIHTVGLIVLTRSMTAILRWLPFHQRRFGRTSAMLFIVLGLFAIHTVEVWLWAAVYLTIGVSETFEAALYFSTTTFSTLGYGDMVLGEEWRLLGSLEGINGFLLIGWSTAYLVAASTRHGPFRLGVHF</sequence>
<accession>A0A231UTS9</accession>
<dbReference type="AlphaFoldDB" id="A0A231UTS9"/>
<dbReference type="Pfam" id="PF07885">
    <property type="entry name" value="Ion_trans_2"/>
    <property type="match status" value="1"/>
</dbReference>
<evidence type="ECO:0000259" key="2">
    <source>
        <dbReference type="Pfam" id="PF07885"/>
    </source>
</evidence>
<comment type="caution">
    <text evidence="3">The sequence shown here is derived from an EMBL/GenBank/DDBJ whole genome shotgun (WGS) entry which is preliminary data.</text>
</comment>
<evidence type="ECO:0000256" key="1">
    <source>
        <dbReference type="SAM" id="Phobius"/>
    </source>
</evidence>
<feature type="domain" description="Potassium channel" evidence="2">
    <location>
        <begin position="61"/>
        <end position="130"/>
    </location>
</feature>
<dbReference type="SUPFAM" id="SSF81324">
    <property type="entry name" value="Voltage-gated potassium channels"/>
    <property type="match status" value="1"/>
</dbReference>
<dbReference type="Gene3D" id="1.10.287.70">
    <property type="match status" value="1"/>
</dbReference>
<protein>
    <submittedName>
        <fullName evidence="3">Metal transporter</fullName>
    </submittedName>
</protein>
<keyword evidence="1" id="KW-0472">Membrane</keyword>
<keyword evidence="1" id="KW-1133">Transmembrane helix</keyword>
<organism evidence="3 4">
    <name type="scientific">Notoacmeibacter marinus</name>
    <dbReference type="NCBI Taxonomy" id="1876515"/>
    <lineage>
        <taxon>Bacteria</taxon>
        <taxon>Pseudomonadati</taxon>
        <taxon>Pseudomonadota</taxon>
        <taxon>Alphaproteobacteria</taxon>
        <taxon>Hyphomicrobiales</taxon>
        <taxon>Notoacmeibacteraceae</taxon>
        <taxon>Notoacmeibacter</taxon>
    </lineage>
</organism>
<feature type="transmembrane region" description="Helical" evidence="1">
    <location>
        <begin position="108"/>
        <end position="130"/>
    </location>
</feature>
<proteinExistence type="predicted"/>
<evidence type="ECO:0000313" key="4">
    <source>
        <dbReference type="Proteomes" id="UP000215405"/>
    </source>
</evidence>
<dbReference type="Proteomes" id="UP000215405">
    <property type="component" value="Unassembled WGS sequence"/>
</dbReference>
<dbReference type="RefSeq" id="WP_094078117.1">
    <property type="nucleotide sequence ID" value="NZ_NBYO01000003.1"/>
</dbReference>
<reference evidence="4" key="1">
    <citation type="journal article" date="2017" name="Int. J. Syst. Evol. Microbiol.">
        <title>Notoacmeibacter marinus gen. nov., sp. nov., isolated from the gut of a limpet and proposal of Notoacmeibacteraceae fam. nov. in the order Rhizobiales of the class Alphaproteobacteria.</title>
        <authorList>
            <person name="Huang Z."/>
            <person name="Guo F."/>
            <person name="Lai Q."/>
        </authorList>
    </citation>
    <scope>NUCLEOTIDE SEQUENCE [LARGE SCALE GENOMIC DNA]</scope>
    <source>
        <strain evidence="4">XMTR2A4</strain>
    </source>
</reference>
<feature type="transmembrane region" description="Helical" evidence="1">
    <location>
        <begin position="48"/>
        <end position="69"/>
    </location>
</feature>
<feature type="transmembrane region" description="Helical" evidence="1">
    <location>
        <begin position="6"/>
        <end position="27"/>
    </location>
</feature>
<dbReference type="OrthoDB" id="2974133at2"/>
<dbReference type="InterPro" id="IPR013099">
    <property type="entry name" value="K_chnl_dom"/>
</dbReference>